<feature type="region of interest" description="Disordered" evidence="1">
    <location>
        <begin position="329"/>
        <end position="374"/>
    </location>
</feature>
<gene>
    <name evidence="3" type="ORF">FA10DRAFT_303750</name>
</gene>
<dbReference type="InParanoid" id="A0A316YEN7"/>
<reference evidence="3" key="1">
    <citation type="journal article" date="2018" name="Mol. Biol. Evol.">
        <title>Broad Genomic Sampling Reveals a Smut Pathogenic Ancestry of the Fungal Clade Ustilaginomycotina.</title>
        <authorList>
            <person name="Kijpornyongpan T."/>
            <person name="Mondo S.J."/>
            <person name="Barry K."/>
            <person name="Sandor L."/>
            <person name="Lee J."/>
            <person name="Lipzen A."/>
            <person name="Pangilinan J."/>
            <person name="LaButti K."/>
            <person name="Hainaut M."/>
            <person name="Henrissat B."/>
            <person name="Grigoriev I.V."/>
            <person name="Spatafora J.W."/>
            <person name="Aime M.C."/>
        </authorList>
    </citation>
    <scope>NUCLEOTIDE SEQUENCE [LARGE SCALE GENOMIC DNA]</scope>
    <source>
        <strain evidence="3">MCA 4198</strain>
    </source>
</reference>
<name>A0A316YEN7_9BASI</name>
<dbReference type="OrthoDB" id="3162439at2759"/>
<keyword evidence="4" id="KW-1185">Reference proteome</keyword>
<sequence length="675" mass="76076">MEEVSSKDFPPVLRAYKDAAHQHSHSARTIVVCLDGTGDEFDNDNSNVVKFFAALKKDDPTQLTYYQTGVGTYADSYRGQIQSGLSAALDMAVGASLGDHVREAYSFLMQNYREGDKICIVGFSRGAYTARALAGMLHKVGLLPAHNQAQITFAYKWYKDDSAYGWKMSADFKRTFSIDVNVYFLGCWDTVASVGFIPRILPFAKTNNDAVCYFRHALALDERRAKFKVNHWFQRAKPLKSKSAGAMALDGCKQMLSANGVPEDEVLDHRAPSRADKDEDFFDRVHTQRGLDALARRLSTKEEHITMPRASSQYAALGDVNLNALNFEEKGDDDEGQKVKQVDDAPPKRRLSLAPVLRRGSGEDKSGPATIGRRKSLFAGDGQTKENEQALLMSQFNERDRLEFGQEARLQETDVLEVWFCGAHADVGGGAVPNETRHMLSRIPLRWMLRQAFACNTGMLFHSDVLAEHGLDVQTLWPVLQPRRPPHCEPPPSALDRFASGRQPPLEARRSSLRRNSSRMAASTDCKGAAALRNAFLPPSETRLFIEEPLAEDDLSGSTVSTLPTFTSKNTSKNFWNDPNILPEFYEDHFDCQADINDQLQQSRPWWILEAWPVKYRKKSAGGQWIKKVGPNLGRHRTVREKYPKMHWTVAERMRTLGYDIRCEKDDEAVWEIEV</sequence>
<dbReference type="PANTHER" id="PTHR33840:SF2">
    <property type="entry name" value="TLE1 PHOSPHOLIPASE DOMAIN-CONTAINING PROTEIN"/>
    <property type="match status" value="1"/>
</dbReference>
<dbReference type="SUPFAM" id="SSF53474">
    <property type="entry name" value="alpha/beta-Hydrolases"/>
    <property type="match status" value="2"/>
</dbReference>
<evidence type="ECO:0000256" key="1">
    <source>
        <dbReference type="SAM" id="MobiDB-lite"/>
    </source>
</evidence>
<dbReference type="Pfam" id="PF09994">
    <property type="entry name" value="T6SS_Tle1-like_cat"/>
    <property type="match status" value="1"/>
</dbReference>
<feature type="region of interest" description="Disordered" evidence="1">
    <location>
        <begin position="487"/>
        <end position="524"/>
    </location>
</feature>
<dbReference type="Gene3D" id="3.40.50.1820">
    <property type="entry name" value="alpha/beta hydrolase"/>
    <property type="match status" value="1"/>
</dbReference>
<protein>
    <recommendedName>
        <fullName evidence="2">T6SS Phospholipase effector Tle1-like catalytic domain-containing protein</fullName>
    </recommendedName>
</protein>
<dbReference type="RefSeq" id="XP_025374830.1">
    <property type="nucleotide sequence ID" value="XM_025525278.1"/>
</dbReference>
<dbReference type="STRING" id="215250.A0A316YEN7"/>
<evidence type="ECO:0000313" key="3">
    <source>
        <dbReference type="EMBL" id="PWN87632.1"/>
    </source>
</evidence>
<dbReference type="GeneID" id="37047194"/>
<dbReference type="AlphaFoldDB" id="A0A316YEN7"/>
<dbReference type="Proteomes" id="UP000245768">
    <property type="component" value="Unassembled WGS sequence"/>
</dbReference>
<dbReference type="InterPro" id="IPR029058">
    <property type="entry name" value="AB_hydrolase_fold"/>
</dbReference>
<feature type="domain" description="T6SS Phospholipase effector Tle1-like catalytic" evidence="2">
    <location>
        <begin position="28"/>
        <end position="451"/>
    </location>
</feature>
<evidence type="ECO:0000313" key="4">
    <source>
        <dbReference type="Proteomes" id="UP000245768"/>
    </source>
</evidence>
<dbReference type="InterPro" id="IPR018712">
    <property type="entry name" value="Tle1-like_cat"/>
</dbReference>
<accession>A0A316YEN7</accession>
<organism evidence="3 4">
    <name type="scientific">Acaromyces ingoldii</name>
    <dbReference type="NCBI Taxonomy" id="215250"/>
    <lineage>
        <taxon>Eukaryota</taxon>
        <taxon>Fungi</taxon>
        <taxon>Dikarya</taxon>
        <taxon>Basidiomycota</taxon>
        <taxon>Ustilaginomycotina</taxon>
        <taxon>Exobasidiomycetes</taxon>
        <taxon>Exobasidiales</taxon>
        <taxon>Cryptobasidiaceae</taxon>
        <taxon>Acaromyces</taxon>
    </lineage>
</organism>
<feature type="compositionally biased region" description="Basic and acidic residues" evidence="1">
    <location>
        <begin position="336"/>
        <end position="347"/>
    </location>
</feature>
<dbReference type="EMBL" id="KZ819639">
    <property type="protein sequence ID" value="PWN87632.1"/>
    <property type="molecule type" value="Genomic_DNA"/>
</dbReference>
<proteinExistence type="predicted"/>
<evidence type="ECO:0000259" key="2">
    <source>
        <dbReference type="Pfam" id="PF09994"/>
    </source>
</evidence>
<dbReference type="PANTHER" id="PTHR33840">
    <property type="match status" value="1"/>
</dbReference>